<gene>
    <name evidence="2" type="ORF">NCTC8272_03022</name>
</gene>
<proteinExistence type="predicted"/>
<organism evidence="2 3">
    <name type="scientific">Salmonella enterica I</name>
    <dbReference type="NCBI Taxonomy" id="59201"/>
    <lineage>
        <taxon>Bacteria</taxon>
        <taxon>Pseudomonadati</taxon>
        <taxon>Pseudomonadota</taxon>
        <taxon>Gammaproteobacteria</taxon>
        <taxon>Enterobacterales</taxon>
        <taxon>Enterobacteriaceae</taxon>
        <taxon>Salmonella</taxon>
    </lineage>
</organism>
<evidence type="ECO:0000313" key="3">
    <source>
        <dbReference type="Proteomes" id="UP000277214"/>
    </source>
</evidence>
<dbReference type="Proteomes" id="UP000277214">
    <property type="component" value="Chromosome 1"/>
</dbReference>
<dbReference type="EMBL" id="LR134149">
    <property type="protein sequence ID" value="VEA39132.1"/>
    <property type="molecule type" value="Genomic_DNA"/>
</dbReference>
<evidence type="ECO:0000259" key="1">
    <source>
        <dbReference type="Pfam" id="PF20148"/>
    </source>
</evidence>
<name>A0A3S5DD77_SALET</name>
<protein>
    <submittedName>
        <fullName evidence="2">Sugar-binding protein</fullName>
    </submittedName>
</protein>
<feature type="domain" description="DUF6531" evidence="1">
    <location>
        <begin position="38"/>
        <end position="106"/>
    </location>
</feature>
<evidence type="ECO:0000313" key="2">
    <source>
        <dbReference type="EMBL" id="VEA39132.1"/>
    </source>
</evidence>
<dbReference type="AlphaFoldDB" id="A0A3S5DD77"/>
<reference evidence="2 3" key="1">
    <citation type="submission" date="2018-12" db="EMBL/GenBank/DDBJ databases">
        <authorList>
            <consortium name="Pathogen Informatics"/>
        </authorList>
    </citation>
    <scope>NUCLEOTIDE SEQUENCE [LARGE SCALE GENOMIC DNA]</scope>
    <source>
        <strain evidence="2 3">NCTC8272</strain>
    </source>
</reference>
<sequence>MSVTEQSIVSGLEVLTALWGAKQLNRAANERISQGFSDPVDAGTGEYLDYRTDFHWPHILPLTLKRAYTGRHTVSGFLGTRWLCNWSQYLEFDSDGQNVTYFDAEGLCPAYSTVQEPYNCRNLLVPHYRLTGNRRRAVIFDEHTQQGYIFTPSFPRRTPPASVRYQRP</sequence>
<accession>A0A3S5DD77</accession>
<dbReference type="InterPro" id="IPR045351">
    <property type="entry name" value="DUF6531"/>
</dbReference>
<dbReference type="Pfam" id="PF20148">
    <property type="entry name" value="DUF6531"/>
    <property type="match status" value="1"/>
</dbReference>